<accession>A0A426ZIM1</accession>
<protein>
    <recommendedName>
        <fullName evidence="2">Retrotransposon gag domain-containing protein</fullName>
    </recommendedName>
</protein>
<dbReference type="Pfam" id="PF03732">
    <property type="entry name" value="Retrotrans_gag"/>
    <property type="match status" value="1"/>
</dbReference>
<dbReference type="AlphaFoldDB" id="A0A426ZIM1"/>
<evidence type="ECO:0000256" key="1">
    <source>
        <dbReference type="SAM" id="MobiDB-lite"/>
    </source>
</evidence>
<sequence length="279" mass="31849">MVQKEFVRSKEELGESSTGRSPFISEVQDKPILQHLRLPLLEAYDGSSDPMEHVAAFRGQMALYGTSDAIMCRASPTTLQGPARMWYSWLKPSSICSFDQLAKEFELNFLASKRPRPTGVSLLGMSQKEDEPLAQTRRDITSIIREVHPRDPEKRMERTELVIPRPPNTPLNSTRTEIFLQIREKGLLKTPNPMQPQLEEHDRGRYNCFHWDYCHDTKECYALKNQIEELIRQGHLNWYIRKSREPSLHPKGSVEKQIDVIVGGPASGGDSSSARKAYG</sequence>
<evidence type="ECO:0000259" key="2">
    <source>
        <dbReference type="Pfam" id="PF03732"/>
    </source>
</evidence>
<dbReference type="PANTHER" id="PTHR33223">
    <property type="entry name" value="CCHC-TYPE DOMAIN-CONTAINING PROTEIN"/>
    <property type="match status" value="1"/>
</dbReference>
<comment type="caution">
    <text evidence="3">The sequence shown here is derived from an EMBL/GenBank/DDBJ whole genome shotgun (WGS) entry which is preliminary data.</text>
</comment>
<name>A0A426ZIM1_ENSVE</name>
<dbReference type="InterPro" id="IPR005162">
    <property type="entry name" value="Retrotrans_gag_dom"/>
</dbReference>
<feature type="region of interest" description="Disordered" evidence="1">
    <location>
        <begin position="1"/>
        <end position="23"/>
    </location>
</feature>
<feature type="compositionally biased region" description="Basic and acidic residues" evidence="1">
    <location>
        <begin position="1"/>
        <end position="13"/>
    </location>
</feature>
<dbReference type="PANTHER" id="PTHR33223:SF10">
    <property type="entry name" value="AMINOTRANSFERASE-LIKE PLANT MOBILE DOMAIN-CONTAINING PROTEIN"/>
    <property type="match status" value="1"/>
</dbReference>
<evidence type="ECO:0000313" key="3">
    <source>
        <dbReference type="EMBL" id="RRT63853.1"/>
    </source>
</evidence>
<evidence type="ECO:0000313" key="4">
    <source>
        <dbReference type="Proteomes" id="UP000287651"/>
    </source>
</evidence>
<reference evidence="3 4" key="1">
    <citation type="journal article" date="2014" name="Agronomy (Basel)">
        <title>A Draft Genome Sequence for Ensete ventricosum, the Drought-Tolerant Tree Against Hunger.</title>
        <authorList>
            <person name="Harrison J."/>
            <person name="Moore K.A."/>
            <person name="Paszkiewicz K."/>
            <person name="Jones T."/>
            <person name="Grant M."/>
            <person name="Ambacheew D."/>
            <person name="Muzemil S."/>
            <person name="Studholme D.J."/>
        </authorList>
    </citation>
    <scope>NUCLEOTIDE SEQUENCE [LARGE SCALE GENOMIC DNA]</scope>
</reference>
<dbReference type="EMBL" id="AMZH03006431">
    <property type="protein sequence ID" value="RRT63853.1"/>
    <property type="molecule type" value="Genomic_DNA"/>
</dbReference>
<gene>
    <name evidence="3" type="ORF">B296_00015255</name>
</gene>
<organism evidence="3 4">
    <name type="scientific">Ensete ventricosum</name>
    <name type="common">Abyssinian banana</name>
    <name type="synonym">Musa ensete</name>
    <dbReference type="NCBI Taxonomy" id="4639"/>
    <lineage>
        <taxon>Eukaryota</taxon>
        <taxon>Viridiplantae</taxon>
        <taxon>Streptophyta</taxon>
        <taxon>Embryophyta</taxon>
        <taxon>Tracheophyta</taxon>
        <taxon>Spermatophyta</taxon>
        <taxon>Magnoliopsida</taxon>
        <taxon>Liliopsida</taxon>
        <taxon>Zingiberales</taxon>
        <taxon>Musaceae</taxon>
        <taxon>Ensete</taxon>
    </lineage>
</organism>
<feature type="domain" description="Retrotransposon gag" evidence="2">
    <location>
        <begin position="76"/>
        <end position="158"/>
    </location>
</feature>
<proteinExistence type="predicted"/>
<dbReference type="Proteomes" id="UP000287651">
    <property type="component" value="Unassembled WGS sequence"/>
</dbReference>